<dbReference type="PANTHER" id="PTHR43261">
    <property type="entry name" value="TRANSLATION ELONGATION FACTOR G-RELATED"/>
    <property type="match status" value="1"/>
</dbReference>
<dbReference type="InterPro" id="IPR000795">
    <property type="entry name" value="T_Tr_GTP-bd_dom"/>
</dbReference>
<protein>
    <recommendedName>
        <fullName evidence="2 8">Elongation factor G</fullName>
        <shortName evidence="8">EF-G</shortName>
    </recommendedName>
</protein>
<dbReference type="FunFam" id="3.30.70.870:FF:000001">
    <property type="entry name" value="Elongation factor G"/>
    <property type="match status" value="1"/>
</dbReference>
<evidence type="ECO:0000256" key="1">
    <source>
        <dbReference type="ARBA" id="ARBA00005870"/>
    </source>
</evidence>
<dbReference type="SUPFAM" id="SSF54211">
    <property type="entry name" value="Ribosomal protein S5 domain 2-like"/>
    <property type="match status" value="1"/>
</dbReference>
<reference evidence="10 11" key="1">
    <citation type="submission" date="2017-01" db="EMBL/GenBank/DDBJ databases">
        <title>Draft genome sequence of Pseudomonas pachastrellae type strain CCUG 46540T from a deep sea.</title>
        <authorList>
            <person name="Gomila M."/>
            <person name="Mulet M."/>
            <person name="Lalucat J."/>
            <person name="Garcia-Valdes E."/>
        </authorList>
    </citation>
    <scope>NUCLEOTIDE SEQUENCE [LARGE SCALE GENOMIC DNA]</scope>
    <source>
        <strain evidence="10 11">CCUG 46540</strain>
    </source>
</reference>
<name>A0A1S8DB21_9GAMM</name>
<dbReference type="NCBIfam" id="NF009381">
    <property type="entry name" value="PRK12740.1-5"/>
    <property type="match status" value="1"/>
</dbReference>
<dbReference type="GO" id="GO:0003746">
    <property type="term" value="F:translation elongation factor activity"/>
    <property type="evidence" value="ECO:0007669"/>
    <property type="project" value="UniProtKB-UniRule"/>
</dbReference>
<dbReference type="CDD" id="cd16262">
    <property type="entry name" value="EFG_III"/>
    <property type="match status" value="1"/>
</dbReference>
<feature type="binding site" evidence="8">
    <location>
        <begin position="17"/>
        <end position="24"/>
    </location>
    <ligand>
        <name>GTP</name>
        <dbReference type="ChEBI" id="CHEBI:37565"/>
    </ligand>
</feature>
<keyword evidence="11" id="KW-1185">Reference proteome</keyword>
<evidence type="ECO:0000256" key="3">
    <source>
        <dbReference type="ARBA" id="ARBA00022741"/>
    </source>
</evidence>
<dbReference type="InterPro" id="IPR005517">
    <property type="entry name" value="Transl_elong_EFG/EF2_IV"/>
</dbReference>
<evidence type="ECO:0000259" key="9">
    <source>
        <dbReference type="PROSITE" id="PS51722"/>
    </source>
</evidence>
<dbReference type="HAMAP" id="MF_00054_B">
    <property type="entry name" value="EF_G_EF_2_B"/>
    <property type="match status" value="1"/>
</dbReference>
<dbReference type="InterPro" id="IPR005225">
    <property type="entry name" value="Small_GTP-bd"/>
</dbReference>
<dbReference type="PRINTS" id="PR00315">
    <property type="entry name" value="ELONGATNFCT"/>
</dbReference>
<dbReference type="InterPro" id="IPR000640">
    <property type="entry name" value="EFG_V-like"/>
</dbReference>
<comment type="caution">
    <text evidence="10">The sequence shown here is derived from an EMBL/GenBank/DDBJ whole genome shotgun (WGS) entry which is preliminary data.</text>
</comment>
<evidence type="ECO:0000313" key="11">
    <source>
        <dbReference type="Proteomes" id="UP000242847"/>
    </source>
</evidence>
<dbReference type="PROSITE" id="PS51722">
    <property type="entry name" value="G_TR_2"/>
    <property type="match status" value="1"/>
</dbReference>
<dbReference type="Pfam" id="PF00679">
    <property type="entry name" value="EFG_C"/>
    <property type="match status" value="1"/>
</dbReference>
<dbReference type="Gene3D" id="2.40.30.10">
    <property type="entry name" value="Translation factors"/>
    <property type="match status" value="1"/>
</dbReference>
<dbReference type="Gene3D" id="3.30.70.870">
    <property type="entry name" value="Elongation Factor G (Translational Gtpase), domain 3"/>
    <property type="match status" value="1"/>
</dbReference>
<dbReference type="FunFam" id="3.30.230.10:FF:000003">
    <property type="entry name" value="Elongation factor G"/>
    <property type="match status" value="1"/>
</dbReference>
<dbReference type="InterPro" id="IPR035649">
    <property type="entry name" value="EFG_V"/>
</dbReference>
<dbReference type="Pfam" id="PF03144">
    <property type="entry name" value="GTP_EFTU_D2"/>
    <property type="match status" value="1"/>
</dbReference>
<dbReference type="GO" id="GO:0032790">
    <property type="term" value="P:ribosome disassembly"/>
    <property type="evidence" value="ECO:0007669"/>
    <property type="project" value="TreeGrafter"/>
</dbReference>
<keyword evidence="8" id="KW-0963">Cytoplasm</keyword>
<keyword evidence="5 8" id="KW-0648">Protein biosynthesis</keyword>
<dbReference type="CDD" id="cd03713">
    <property type="entry name" value="EFG_mtEFG_C"/>
    <property type="match status" value="1"/>
</dbReference>
<evidence type="ECO:0000256" key="8">
    <source>
        <dbReference type="HAMAP-Rule" id="MF_00054"/>
    </source>
</evidence>
<dbReference type="InterPro" id="IPR020568">
    <property type="entry name" value="Ribosomal_Su5_D2-typ_SF"/>
</dbReference>
<dbReference type="Pfam" id="PF03764">
    <property type="entry name" value="EFG_IV"/>
    <property type="match status" value="1"/>
</dbReference>
<dbReference type="InterPro" id="IPR009022">
    <property type="entry name" value="EFG_III"/>
</dbReference>
<dbReference type="STRING" id="254161.SAMN05216256_11994"/>
<evidence type="ECO:0000256" key="2">
    <source>
        <dbReference type="ARBA" id="ARBA00017872"/>
    </source>
</evidence>
<dbReference type="Gene3D" id="3.30.230.10">
    <property type="match status" value="1"/>
</dbReference>
<dbReference type="InterPro" id="IPR009000">
    <property type="entry name" value="Transl_B-barrel_sf"/>
</dbReference>
<dbReference type="InterPro" id="IPR035647">
    <property type="entry name" value="EFG_III/V"/>
</dbReference>
<dbReference type="NCBIfam" id="TIGR00484">
    <property type="entry name" value="EF-G"/>
    <property type="match status" value="1"/>
</dbReference>
<dbReference type="InterPro" id="IPR031157">
    <property type="entry name" value="G_TR_CS"/>
</dbReference>
<dbReference type="GO" id="GO:0003924">
    <property type="term" value="F:GTPase activity"/>
    <property type="evidence" value="ECO:0007669"/>
    <property type="project" value="InterPro"/>
</dbReference>
<dbReference type="RefSeq" id="WP_083729018.1">
    <property type="nucleotide sequence ID" value="NZ_FOUD01000019.1"/>
</dbReference>
<feature type="binding site" evidence="8">
    <location>
        <begin position="88"/>
        <end position="92"/>
    </location>
    <ligand>
        <name>GTP</name>
        <dbReference type="ChEBI" id="CHEBI:37565"/>
    </ligand>
</feature>
<dbReference type="NCBIfam" id="TIGR00231">
    <property type="entry name" value="small_GTP"/>
    <property type="match status" value="1"/>
</dbReference>
<dbReference type="CDD" id="cd04088">
    <property type="entry name" value="EFG_mtEFG_II"/>
    <property type="match status" value="1"/>
</dbReference>
<dbReference type="InterPro" id="IPR004161">
    <property type="entry name" value="EFTu-like_2"/>
</dbReference>
<keyword evidence="3 8" id="KW-0547">Nucleotide-binding</keyword>
<dbReference type="FunFam" id="3.40.50.300:FF:000029">
    <property type="entry name" value="Elongation factor G"/>
    <property type="match status" value="1"/>
</dbReference>
<dbReference type="SUPFAM" id="SSF52540">
    <property type="entry name" value="P-loop containing nucleoside triphosphate hydrolases"/>
    <property type="match status" value="1"/>
</dbReference>
<dbReference type="CDD" id="cd01434">
    <property type="entry name" value="EFG_mtEFG1_IV"/>
    <property type="match status" value="1"/>
</dbReference>
<dbReference type="FunFam" id="2.40.30.10:FF:000006">
    <property type="entry name" value="Elongation factor G"/>
    <property type="match status" value="1"/>
</dbReference>
<evidence type="ECO:0000313" key="10">
    <source>
        <dbReference type="EMBL" id="ONM42638.1"/>
    </source>
</evidence>
<dbReference type="Proteomes" id="UP000242847">
    <property type="component" value="Unassembled WGS sequence"/>
</dbReference>
<dbReference type="InterPro" id="IPR027417">
    <property type="entry name" value="P-loop_NTPase"/>
</dbReference>
<organism evidence="10 11">
    <name type="scientific">Halopseudomonas pachastrellae</name>
    <dbReference type="NCBI Taxonomy" id="254161"/>
    <lineage>
        <taxon>Bacteria</taxon>
        <taxon>Pseudomonadati</taxon>
        <taxon>Pseudomonadota</taxon>
        <taxon>Gammaproteobacteria</taxon>
        <taxon>Pseudomonadales</taxon>
        <taxon>Pseudomonadaceae</taxon>
        <taxon>Halopseudomonas</taxon>
    </lineage>
</organism>
<dbReference type="FunFam" id="3.30.70.240:FF:000001">
    <property type="entry name" value="Elongation factor G"/>
    <property type="match status" value="1"/>
</dbReference>
<sequence length="700" mass="77428">MARTTPINLYRNIGICAHVDAGKTTTTERILFYTGVNHKMGEVHDGAATMDWMAQEQERGITITSAATTAFWQGSEKQYDKHRVNIIDTPGHVDFTIEVERSLRVLDGAVVVFCGTSGVEPQSETVWRQANKYGVPRIVYVNKMDRQGANFLRVVEQIKKRLGHTPVPVQLAIGAEENFMGQIDLLRMKAIRWNDEDQGMSFVEEEIPAELLDQANEYREKMVEAAAEANEDLMNKYLEEGELSIEDIKAGLRQRTLACEIVPAVCGSSFKNKGVPLVLDAVIDFLPAPDQVVAIKGVHPNDEERVDERHADDAEPFAALAFKIATDPFVGTLTFARVYSGVLSSGDAVLNSVKGKKERVGRMVQMHANSREEIKEVRAGDIAALIGMKDVTTGDTLCAIDKPIILERMEFPEPVISVAVEPRTKADQEKMGIALGKLAQEDPSFRVRTDEESGQTIISGMGELHLDIIVDRMKREFSVEANIGKPQVAYREAIRNKCEIEGKFVRQSGGRGQYGHVWVRFEPAEGNEEKLEFVNEIVGGVVPREYIPAIQKGIEEQMQNGVLAGYPLLGLKATVYDGSYHDVDSNEMAFKIAASMATKQLAQKGGAVLLEPMMKVEVVTPEDYMGDVMGDLNRRRGLVQGMEDSPSGKVIRAEVPLGEMFGYATDVRSMSQGRASYSMEFSKYAEAPMNIAEAIIKKQG</sequence>
<dbReference type="Gene3D" id="3.40.50.300">
    <property type="entry name" value="P-loop containing nucleotide triphosphate hydrolases"/>
    <property type="match status" value="1"/>
</dbReference>
<evidence type="ECO:0000256" key="4">
    <source>
        <dbReference type="ARBA" id="ARBA00022768"/>
    </source>
</evidence>
<dbReference type="Pfam" id="PF14492">
    <property type="entry name" value="EFG_III"/>
    <property type="match status" value="1"/>
</dbReference>
<comment type="function">
    <text evidence="7 8">Catalyzes the GTP-dependent ribosomal translocation step during translation elongation. During this step, the ribosome changes from the pre-translocational (PRE) to the post-translocational (POST) state as the newly formed A-site-bound peptidyl-tRNA and P-site-bound deacylated tRNA move to the P and E sites, respectively. Catalyzes the coordinated movement of the two tRNA molecules, the mRNA and conformational changes in the ribosome.</text>
</comment>
<dbReference type="InterPro" id="IPR014721">
    <property type="entry name" value="Ribsml_uS5_D2-typ_fold_subgr"/>
</dbReference>
<dbReference type="GO" id="GO:0005737">
    <property type="term" value="C:cytoplasm"/>
    <property type="evidence" value="ECO:0007669"/>
    <property type="project" value="UniProtKB-SubCell"/>
</dbReference>
<feature type="binding site" evidence="8">
    <location>
        <begin position="142"/>
        <end position="145"/>
    </location>
    <ligand>
        <name>GTP</name>
        <dbReference type="ChEBI" id="CHEBI:37565"/>
    </ligand>
</feature>
<gene>
    <name evidence="8" type="primary">fusA</name>
    <name evidence="10" type="ORF">BXT89_17000</name>
</gene>
<dbReference type="Pfam" id="PF00009">
    <property type="entry name" value="GTP_EFTU"/>
    <property type="match status" value="1"/>
</dbReference>
<dbReference type="Gene3D" id="3.30.70.240">
    <property type="match status" value="1"/>
</dbReference>
<keyword evidence="4 8" id="KW-0251">Elongation factor</keyword>
<dbReference type="SUPFAM" id="SSF54980">
    <property type="entry name" value="EF-G C-terminal domain-like"/>
    <property type="match status" value="2"/>
</dbReference>
<feature type="domain" description="Tr-type G" evidence="9">
    <location>
        <begin position="8"/>
        <end position="290"/>
    </location>
</feature>
<proteinExistence type="inferred from homology"/>
<dbReference type="EMBL" id="MUBC01000056">
    <property type="protein sequence ID" value="ONM42638.1"/>
    <property type="molecule type" value="Genomic_DNA"/>
</dbReference>
<accession>A0A1S8DB21</accession>
<dbReference type="OrthoDB" id="9804431at2"/>
<dbReference type="CDD" id="cd01886">
    <property type="entry name" value="EF-G"/>
    <property type="match status" value="1"/>
</dbReference>
<comment type="similarity">
    <text evidence="1 8">Belongs to the TRAFAC class translation factor GTPase superfamily. Classic translation factor GTPase family. EF-G/EF-2 subfamily.</text>
</comment>
<dbReference type="InterPro" id="IPR041095">
    <property type="entry name" value="EFG_II"/>
</dbReference>
<dbReference type="SMART" id="SM00889">
    <property type="entry name" value="EFG_IV"/>
    <property type="match status" value="1"/>
</dbReference>
<dbReference type="PANTHER" id="PTHR43261:SF1">
    <property type="entry name" value="RIBOSOME-RELEASING FACTOR 2, MITOCHONDRIAL"/>
    <property type="match status" value="1"/>
</dbReference>
<comment type="subcellular location">
    <subcellularLocation>
        <location evidence="8">Cytoplasm</location>
    </subcellularLocation>
</comment>
<evidence type="ECO:0000256" key="7">
    <source>
        <dbReference type="ARBA" id="ARBA00024731"/>
    </source>
</evidence>
<dbReference type="AlphaFoldDB" id="A0A1S8DB21"/>
<dbReference type="GO" id="GO:0005525">
    <property type="term" value="F:GTP binding"/>
    <property type="evidence" value="ECO:0007669"/>
    <property type="project" value="UniProtKB-UniRule"/>
</dbReference>
<dbReference type="InterPro" id="IPR047872">
    <property type="entry name" value="EFG_IV"/>
</dbReference>
<evidence type="ECO:0000256" key="6">
    <source>
        <dbReference type="ARBA" id="ARBA00023134"/>
    </source>
</evidence>
<dbReference type="PROSITE" id="PS00301">
    <property type="entry name" value="G_TR_1"/>
    <property type="match status" value="1"/>
</dbReference>
<evidence type="ECO:0000256" key="5">
    <source>
        <dbReference type="ARBA" id="ARBA00022917"/>
    </source>
</evidence>
<dbReference type="SUPFAM" id="SSF50447">
    <property type="entry name" value="Translation proteins"/>
    <property type="match status" value="1"/>
</dbReference>
<dbReference type="SMART" id="SM00838">
    <property type="entry name" value="EFG_C"/>
    <property type="match status" value="1"/>
</dbReference>
<dbReference type="GO" id="GO:0097216">
    <property type="term" value="F:guanosine tetraphosphate binding"/>
    <property type="evidence" value="ECO:0007669"/>
    <property type="project" value="UniProtKB-ARBA"/>
</dbReference>
<keyword evidence="6 8" id="KW-0342">GTP-binding</keyword>
<dbReference type="InterPro" id="IPR004540">
    <property type="entry name" value="Transl_elong_EFG/EF2"/>
</dbReference>